<dbReference type="Pfam" id="PF04874">
    <property type="entry name" value="Mak16"/>
    <property type="match status" value="1"/>
</dbReference>
<feature type="domain" description="Ribosomal eL28/Mak16" evidence="6">
    <location>
        <begin position="6"/>
        <end position="118"/>
    </location>
</feature>
<comment type="similarity">
    <text evidence="2 4">Belongs to the MAK16 family.</text>
</comment>
<evidence type="ECO:0000313" key="8">
    <source>
        <dbReference type="Proteomes" id="UP001149813"/>
    </source>
</evidence>
<dbReference type="InterPro" id="IPR006958">
    <property type="entry name" value="Mak16"/>
</dbReference>
<evidence type="ECO:0000256" key="4">
    <source>
        <dbReference type="PIRNR" id="PIRNR003352"/>
    </source>
</evidence>
<dbReference type="GO" id="GO:0000470">
    <property type="term" value="P:maturation of LSU-rRNA"/>
    <property type="evidence" value="ECO:0007669"/>
    <property type="project" value="TreeGrafter"/>
</dbReference>
<gene>
    <name evidence="7" type="primary">mak16</name>
    <name evidence="7" type="ORF">LPJ53_003518</name>
</gene>
<reference evidence="7" key="1">
    <citation type="submission" date="2022-07" db="EMBL/GenBank/DDBJ databases">
        <title>Phylogenomic reconstructions and comparative analyses of Kickxellomycotina fungi.</title>
        <authorList>
            <person name="Reynolds N.K."/>
            <person name="Stajich J.E."/>
            <person name="Barry K."/>
            <person name="Grigoriev I.V."/>
            <person name="Crous P."/>
            <person name="Smith M.E."/>
        </authorList>
    </citation>
    <scope>NUCLEOTIDE SEQUENCE</scope>
    <source>
        <strain evidence="7">NBRC 32514</strain>
    </source>
</reference>
<dbReference type="FunFam" id="3.30.390.110:FF:000001">
    <property type="entry name" value="Protein MAK16 homolog"/>
    <property type="match status" value="1"/>
</dbReference>
<accession>A0A9W8CSC7</accession>
<dbReference type="GO" id="GO:0000460">
    <property type="term" value="P:maturation of 5.8S rRNA"/>
    <property type="evidence" value="ECO:0007669"/>
    <property type="project" value="TreeGrafter"/>
</dbReference>
<dbReference type="EMBL" id="JANBOJ010000135">
    <property type="protein sequence ID" value="KAJ1722023.1"/>
    <property type="molecule type" value="Genomic_DNA"/>
</dbReference>
<comment type="caution">
    <text evidence="7">The sequence shown here is derived from an EMBL/GenBank/DDBJ whole genome shotgun (WGS) entry which is preliminary data.</text>
</comment>
<comment type="subcellular location">
    <subcellularLocation>
        <location evidence="1">Nucleus</location>
    </subcellularLocation>
</comment>
<feature type="compositionally biased region" description="Basic residues" evidence="5">
    <location>
        <begin position="298"/>
        <end position="307"/>
    </location>
</feature>
<dbReference type="GO" id="GO:0030687">
    <property type="term" value="C:preribosome, large subunit precursor"/>
    <property type="evidence" value="ECO:0007669"/>
    <property type="project" value="TreeGrafter"/>
</dbReference>
<evidence type="ECO:0000256" key="5">
    <source>
        <dbReference type="SAM" id="MobiDB-lite"/>
    </source>
</evidence>
<protein>
    <recommendedName>
        <fullName evidence="4">Protein MAK16</fullName>
    </recommendedName>
</protein>
<dbReference type="PANTHER" id="PTHR23405">
    <property type="entry name" value="MAINTENANCE OF KILLER 16 MAK16 PROTEIN-RELATED"/>
    <property type="match status" value="1"/>
</dbReference>
<dbReference type="Proteomes" id="UP001149813">
    <property type="component" value="Unassembled WGS sequence"/>
</dbReference>
<feature type="region of interest" description="Disordered" evidence="5">
    <location>
        <begin position="198"/>
        <end position="327"/>
    </location>
</feature>
<sequence length="327" mass="37548">MNNDGIVWEVLKNQFCSYKVKTDTGALCRNSHNITGRCNRRECPLANSKYATVRERKGRIFLCMKTAERAHMPAKQWQMVELPKSYAEAVQLIDQNLLYWPTWMINMCKQRLTKIMQYLIRMRKLKLKNSHTLVPIKKKLERREKSREVRAQAAARLDQSIEKELLERLKSKAYGDQPLNVNEDVWKEILAGDAIEAESDVTTEDELEDEDEIENELEGDLEDDGFAHEFVSDNSDLDDELDDMSPSEFGSADEDDDEDDEMSDDEDVDDEGSSDDSADDRKPATKSKRPAAPSARTKPAKRSKKHGPRVEVEFETETADVNSHLAW</sequence>
<dbReference type="PIRSF" id="PIRSF003352">
    <property type="entry name" value="MAK16"/>
    <property type="match status" value="1"/>
</dbReference>
<keyword evidence="3 4" id="KW-0539">Nucleus</keyword>
<feature type="compositionally biased region" description="Acidic residues" evidence="5">
    <location>
        <begin position="235"/>
        <end position="278"/>
    </location>
</feature>
<dbReference type="Pfam" id="PF01778">
    <property type="entry name" value="Ribosomal_L28e"/>
    <property type="match status" value="1"/>
</dbReference>
<evidence type="ECO:0000256" key="1">
    <source>
        <dbReference type="ARBA" id="ARBA00004123"/>
    </source>
</evidence>
<evidence type="ECO:0000259" key="6">
    <source>
        <dbReference type="Pfam" id="PF01778"/>
    </source>
</evidence>
<evidence type="ECO:0000313" key="7">
    <source>
        <dbReference type="EMBL" id="KAJ1722023.1"/>
    </source>
</evidence>
<dbReference type="AlphaFoldDB" id="A0A9W8CSC7"/>
<feature type="compositionally biased region" description="Acidic residues" evidence="5">
    <location>
        <begin position="198"/>
        <end position="224"/>
    </location>
</feature>
<keyword evidence="8" id="KW-1185">Reference proteome</keyword>
<evidence type="ECO:0000256" key="2">
    <source>
        <dbReference type="ARBA" id="ARBA00005514"/>
    </source>
</evidence>
<organism evidence="7 8">
    <name type="scientific">Coemansia erecta</name>
    <dbReference type="NCBI Taxonomy" id="147472"/>
    <lineage>
        <taxon>Eukaryota</taxon>
        <taxon>Fungi</taxon>
        <taxon>Fungi incertae sedis</taxon>
        <taxon>Zoopagomycota</taxon>
        <taxon>Kickxellomycotina</taxon>
        <taxon>Kickxellomycetes</taxon>
        <taxon>Kickxellales</taxon>
        <taxon>Kickxellaceae</taxon>
        <taxon>Coemansia</taxon>
    </lineage>
</organism>
<evidence type="ECO:0000256" key="3">
    <source>
        <dbReference type="ARBA" id="ARBA00023242"/>
    </source>
</evidence>
<dbReference type="InterPro" id="IPR029004">
    <property type="entry name" value="Ribosomal_eL28/Mak16"/>
</dbReference>
<proteinExistence type="inferred from homology"/>
<dbReference type="GO" id="GO:0005730">
    <property type="term" value="C:nucleolus"/>
    <property type="evidence" value="ECO:0007669"/>
    <property type="project" value="UniProtKB-UniRule"/>
</dbReference>
<name>A0A9W8CSC7_9FUNG</name>
<dbReference type="OrthoDB" id="10251342at2759"/>
<dbReference type="Gene3D" id="3.30.390.110">
    <property type="match status" value="1"/>
</dbReference>
<dbReference type="PANTHER" id="PTHR23405:SF4">
    <property type="entry name" value="PROTEIN MAK16 HOMOLOG"/>
    <property type="match status" value="1"/>
</dbReference>